<evidence type="ECO:0000259" key="1">
    <source>
        <dbReference type="Pfam" id="PF19259"/>
    </source>
</evidence>
<sequence>MEPVPVQLTSEQVGNALQNLQEGFTTLQQGFAALQESNQQIQQILSDVVAAQSIAAPQPVFPAEGALPLAVPQGPKVKEHEQVPRITLVKPKTFTGRRDQTKRFIMDTDDYFINAQVPYHRQLGIAKTFLSAPLKNWFDLRVKRGQGFADWPALREVLGGRYKEKHERRKARRKVLTLMCKRSVTNYNEDFSTLALKIPGANELDLVHDYIEGLPPVIRYETDRAEPITLKEAMEKALDNELWLQDVSSRKGQWGRKNMPTPTALEPINPTGPAPMELYGFGAPRRPMGLLPRHLAIP</sequence>
<protein>
    <recommendedName>
        <fullName evidence="1">Ty3 transposon capsid-like protein domain-containing protein</fullName>
    </recommendedName>
</protein>
<organism evidence="2">
    <name type="scientific">Chromera velia CCMP2878</name>
    <dbReference type="NCBI Taxonomy" id="1169474"/>
    <lineage>
        <taxon>Eukaryota</taxon>
        <taxon>Sar</taxon>
        <taxon>Alveolata</taxon>
        <taxon>Colpodellida</taxon>
        <taxon>Chromeraceae</taxon>
        <taxon>Chromera</taxon>
    </lineage>
</organism>
<dbReference type="InterPro" id="IPR045358">
    <property type="entry name" value="Ty3_capsid"/>
</dbReference>
<dbReference type="EMBL" id="CDMZ01001152">
    <property type="protein sequence ID" value="CEM28195.1"/>
    <property type="molecule type" value="Genomic_DNA"/>
</dbReference>
<evidence type="ECO:0000313" key="2">
    <source>
        <dbReference type="EMBL" id="CEM28195.1"/>
    </source>
</evidence>
<dbReference type="AlphaFoldDB" id="A0A0G4GF79"/>
<proteinExistence type="predicted"/>
<name>A0A0G4GF79_9ALVE</name>
<feature type="domain" description="Ty3 transposon capsid-like protein" evidence="1">
    <location>
        <begin position="80"/>
        <end position="249"/>
    </location>
</feature>
<dbReference type="PhylomeDB" id="A0A0G4GF79"/>
<reference evidence="2" key="1">
    <citation type="submission" date="2014-11" db="EMBL/GenBank/DDBJ databases">
        <authorList>
            <person name="Otto D Thomas"/>
            <person name="Naeem Raeece"/>
        </authorList>
    </citation>
    <scope>NUCLEOTIDE SEQUENCE</scope>
</reference>
<accession>A0A0G4GF79</accession>
<dbReference type="VEuPathDB" id="CryptoDB:Cvel_21623"/>
<dbReference type="Pfam" id="PF19259">
    <property type="entry name" value="Ty3_capsid"/>
    <property type="match status" value="1"/>
</dbReference>
<gene>
    <name evidence="2" type="ORF">Cvel_21623</name>
</gene>